<name>A0A081BP34_9BACT</name>
<dbReference type="AlphaFoldDB" id="A0A081BP34"/>
<protein>
    <recommendedName>
        <fullName evidence="4">Outer membrane protein</fullName>
    </recommendedName>
</protein>
<dbReference type="EMBL" id="DF820458">
    <property type="protein sequence ID" value="GAK52150.1"/>
    <property type="molecule type" value="Genomic_DNA"/>
</dbReference>
<dbReference type="STRING" id="1499966.U14_03401"/>
<evidence type="ECO:0008006" key="4">
    <source>
        <dbReference type="Google" id="ProtNLM"/>
    </source>
</evidence>
<dbReference type="InterPro" id="IPR052022">
    <property type="entry name" value="26kDa_periplasmic_antigen"/>
</dbReference>
<dbReference type="Gene3D" id="3.30.110.170">
    <property type="entry name" value="Protein of unknown function (DUF541), domain 1"/>
    <property type="match status" value="1"/>
</dbReference>
<proteinExistence type="predicted"/>
<dbReference type="InterPro" id="IPR007497">
    <property type="entry name" value="SIMPL/DUF541"/>
</dbReference>
<dbReference type="HOGENOM" id="CLU_080344_1_0_0"/>
<reference evidence="2" key="1">
    <citation type="journal article" date="2015" name="PeerJ">
        <title>First genomic representation of candidate bacterial phylum KSB3 points to enhanced environmental sensing as a trigger of wastewater bulking.</title>
        <authorList>
            <person name="Sekiguchi Y."/>
            <person name="Ohashi A."/>
            <person name="Parks D.H."/>
            <person name="Yamauchi T."/>
            <person name="Tyson G.W."/>
            <person name="Hugenholtz P."/>
        </authorList>
    </citation>
    <scope>NUCLEOTIDE SEQUENCE [LARGE SCALE GENOMIC DNA]</scope>
</reference>
<feature type="chain" id="PRO_5001755221" description="Outer membrane protein" evidence="1">
    <location>
        <begin position="25"/>
        <end position="248"/>
    </location>
</feature>
<gene>
    <name evidence="2" type="ORF">U14_03401</name>
</gene>
<keyword evidence="3" id="KW-1185">Reference proteome</keyword>
<organism evidence="2">
    <name type="scientific">Candidatus Moduliflexus flocculans</name>
    <dbReference type="NCBI Taxonomy" id="1499966"/>
    <lineage>
        <taxon>Bacteria</taxon>
        <taxon>Candidatus Moduliflexota</taxon>
        <taxon>Candidatus Moduliflexia</taxon>
        <taxon>Candidatus Moduliflexales</taxon>
        <taxon>Candidatus Moduliflexaceae</taxon>
    </lineage>
</organism>
<evidence type="ECO:0000313" key="3">
    <source>
        <dbReference type="Proteomes" id="UP000030700"/>
    </source>
</evidence>
<evidence type="ECO:0000313" key="2">
    <source>
        <dbReference type="EMBL" id="GAK52150.1"/>
    </source>
</evidence>
<dbReference type="Pfam" id="PF04402">
    <property type="entry name" value="SIMPL"/>
    <property type="match status" value="1"/>
</dbReference>
<dbReference type="PANTHER" id="PTHR34387">
    <property type="entry name" value="SLR1258 PROTEIN"/>
    <property type="match status" value="1"/>
</dbReference>
<dbReference type="Gene3D" id="3.30.70.2970">
    <property type="entry name" value="Protein of unknown function (DUF541), domain 2"/>
    <property type="match status" value="1"/>
</dbReference>
<accession>A0A081BP34</accession>
<sequence>MKSVSINTMFFMAIAILISSMAFAEEQPVRTIMVTGEAIVKVEPDMVIVTFGVETYNNDIITAKEQNQAVVKKAFAVIRELGIEESAIQTDHISIEPRYKDSSYERGSINGYFVRNTAAVTLKEPKTLEELLTRLLQTGITSVYNVDFQVSDLKPHREQARELALVAAKEKAEKMTAVLGQKLGRPTQIIENQNYWWMNGGGGRYSSMSQNVVQNAAPAGDQGETGESVALGKISVRANVSVTFELAD</sequence>
<dbReference type="GO" id="GO:0006974">
    <property type="term" value="P:DNA damage response"/>
    <property type="evidence" value="ECO:0007669"/>
    <property type="project" value="TreeGrafter"/>
</dbReference>
<evidence type="ECO:0000256" key="1">
    <source>
        <dbReference type="SAM" id="SignalP"/>
    </source>
</evidence>
<dbReference type="PANTHER" id="PTHR34387:SF1">
    <property type="entry name" value="PERIPLASMIC IMMUNOGENIC PROTEIN"/>
    <property type="match status" value="1"/>
</dbReference>
<keyword evidence="1" id="KW-0732">Signal</keyword>
<dbReference type="Proteomes" id="UP000030700">
    <property type="component" value="Unassembled WGS sequence"/>
</dbReference>
<feature type="signal peptide" evidence="1">
    <location>
        <begin position="1"/>
        <end position="24"/>
    </location>
</feature>